<organism evidence="2 3">
    <name type="scientific">Pseudoneurospora amorphoporcata</name>
    <dbReference type="NCBI Taxonomy" id="241081"/>
    <lineage>
        <taxon>Eukaryota</taxon>
        <taxon>Fungi</taxon>
        <taxon>Dikarya</taxon>
        <taxon>Ascomycota</taxon>
        <taxon>Pezizomycotina</taxon>
        <taxon>Sordariomycetes</taxon>
        <taxon>Sordariomycetidae</taxon>
        <taxon>Sordariales</taxon>
        <taxon>Sordariaceae</taxon>
        <taxon>Pseudoneurospora</taxon>
    </lineage>
</organism>
<evidence type="ECO:0000256" key="1">
    <source>
        <dbReference type="SAM" id="MobiDB-lite"/>
    </source>
</evidence>
<evidence type="ECO:0000313" key="3">
    <source>
        <dbReference type="Proteomes" id="UP001303222"/>
    </source>
</evidence>
<feature type="region of interest" description="Disordered" evidence="1">
    <location>
        <begin position="169"/>
        <end position="199"/>
    </location>
</feature>
<accession>A0AAN6NS58</accession>
<proteinExistence type="predicted"/>
<dbReference type="EMBL" id="MU859158">
    <property type="protein sequence ID" value="KAK3951069.1"/>
    <property type="molecule type" value="Genomic_DNA"/>
</dbReference>
<reference evidence="2" key="2">
    <citation type="submission" date="2023-06" db="EMBL/GenBank/DDBJ databases">
        <authorList>
            <consortium name="Lawrence Berkeley National Laboratory"/>
            <person name="Mondo S.J."/>
            <person name="Hensen N."/>
            <person name="Bonometti L."/>
            <person name="Westerberg I."/>
            <person name="Brannstrom I.O."/>
            <person name="Guillou S."/>
            <person name="Cros-Aarteil S."/>
            <person name="Calhoun S."/>
            <person name="Haridas S."/>
            <person name="Kuo A."/>
            <person name="Pangilinan J."/>
            <person name="Riley R."/>
            <person name="Labutti K."/>
            <person name="Andreopoulos B."/>
            <person name="Lipzen A."/>
            <person name="Chen C."/>
            <person name="Yanf M."/>
            <person name="Daum C."/>
            <person name="Ng V."/>
            <person name="Clum A."/>
            <person name="Steindorff A."/>
            <person name="Ohm R."/>
            <person name="Martin F."/>
            <person name="Silar P."/>
            <person name="Natvig D."/>
            <person name="Lalanne C."/>
            <person name="Gautier V."/>
            <person name="Ament-Velasquez S.L."/>
            <person name="Kruys A."/>
            <person name="Hutchinson M.I."/>
            <person name="Powell A.J."/>
            <person name="Barry K."/>
            <person name="Miller A.N."/>
            <person name="Grigoriev I.V."/>
            <person name="Debuchy R."/>
            <person name="Gladieux P."/>
            <person name="Thoren M.H."/>
            <person name="Johannesson H."/>
        </authorList>
    </citation>
    <scope>NUCLEOTIDE SEQUENCE</scope>
    <source>
        <strain evidence="2">CBS 626.80</strain>
    </source>
</reference>
<evidence type="ECO:0000313" key="2">
    <source>
        <dbReference type="EMBL" id="KAK3951069.1"/>
    </source>
</evidence>
<comment type="caution">
    <text evidence="2">The sequence shown here is derived from an EMBL/GenBank/DDBJ whole genome shotgun (WGS) entry which is preliminary data.</text>
</comment>
<dbReference type="Proteomes" id="UP001303222">
    <property type="component" value="Unassembled WGS sequence"/>
</dbReference>
<gene>
    <name evidence="2" type="ORF">QBC32DRAFT_170720</name>
</gene>
<reference evidence="2" key="1">
    <citation type="journal article" date="2023" name="Mol. Phylogenet. Evol.">
        <title>Genome-scale phylogeny and comparative genomics of the fungal order Sordariales.</title>
        <authorList>
            <person name="Hensen N."/>
            <person name="Bonometti L."/>
            <person name="Westerberg I."/>
            <person name="Brannstrom I.O."/>
            <person name="Guillou S."/>
            <person name="Cros-Aarteil S."/>
            <person name="Calhoun S."/>
            <person name="Haridas S."/>
            <person name="Kuo A."/>
            <person name="Mondo S."/>
            <person name="Pangilinan J."/>
            <person name="Riley R."/>
            <person name="LaButti K."/>
            <person name="Andreopoulos B."/>
            <person name="Lipzen A."/>
            <person name="Chen C."/>
            <person name="Yan M."/>
            <person name="Daum C."/>
            <person name="Ng V."/>
            <person name="Clum A."/>
            <person name="Steindorff A."/>
            <person name="Ohm R.A."/>
            <person name="Martin F."/>
            <person name="Silar P."/>
            <person name="Natvig D.O."/>
            <person name="Lalanne C."/>
            <person name="Gautier V."/>
            <person name="Ament-Velasquez S.L."/>
            <person name="Kruys A."/>
            <person name="Hutchinson M.I."/>
            <person name="Powell A.J."/>
            <person name="Barry K."/>
            <person name="Miller A.N."/>
            <person name="Grigoriev I.V."/>
            <person name="Debuchy R."/>
            <person name="Gladieux P."/>
            <person name="Hiltunen Thoren M."/>
            <person name="Johannesson H."/>
        </authorList>
    </citation>
    <scope>NUCLEOTIDE SEQUENCE</scope>
    <source>
        <strain evidence="2">CBS 626.80</strain>
    </source>
</reference>
<dbReference type="AlphaFoldDB" id="A0AAN6NS58"/>
<protein>
    <submittedName>
        <fullName evidence="2">Uncharacterized protein</fullName>
    </submittedName>
</protein>
<keyword evidence="3" id="KW-1185">Reference proteome</keyword>
<name>A0AAN6NS58_9PEZI</name>
<sequence>MCSLCAGTHLRGFRGRLDFPVGRSNIVRYNQVSCDLGKPTPPSVLDEEHGFEGGESKRRDLKVTACKLVNRRLTKTILYDGKIPDCDEEPVKQGRSIDTKFALWDIDADCERVYCMLRLMLEAPARCQRRSSLYANVHDLPRYIRAAETHLQPTRSLIQRGQKENVNSAKINVRLRDVGSSKGKKNRSTQGSNLEPPDS</sequence>